<protein>
    <submittedName>
        <fullName evidence="2">Uncharacterized protein</fullName>
    </submittedName>
</protein>
<name>A0A4S2FIK1_9BACT</name>
<evidence type="ECO:0000256" key="1">
    <source>
        <dbReference type="SAM" id="Phobius"/>
    </source>
</evidence>
<organism evidence="2 3">
    <name type="scientific">Muribaculum intestinale</name>
    <dbReference type="NCBI Taxonomy" id="1796646"/>
    <lineage>
        <taxon>Bacteria</taxon>
        <taxon>Pseudomonadati</taxon>
        <taxon>Bacteroidota</taxon>
        <taxon>Bacteroidia</taxon>
        <taxon>Bacteroidales</taxon>
        <taxon>Muribaculaceae</taxon>
        <taxon>Muribaculum</taxon>
    </lineage>
</organism>
<sequence>MKSLSRTIRDSRLRTHNVIRAWLKPKMGAIGTRYRLAARIRMANGWATKHPKRTFLYVVGSLLFILVGDMMVAGMRAEIKEPNVNMIANVEPIFNGFRTIQANKEAHRKTILEMTTKGQTIRHELDSMIAIPAKSHEDSIGIIRRYNQLENIVKSLKQNDND</sequence>
<reference evidence="2 3" key="1">
    <citation type="submission" date="2019-04" db="EMBL/GenBank/DDBJ databases">
        <title>Microbes associate with the intestines of laboratory mice.</title>
        <authorList>
            <person name="Navarre W."/>
            <person name="Wong E."/>
            <person name="Huang K."/>
            <person name="Tropini C."/>
            <person name="Ng K."/>
            <person name="Yu B."/>
        </authorList>
    </citation>
    <scope>NUCLEOTIDE SEQUENCE [LARGE SCALE GENOMIC DNA]</scope>
    <source>
        <strain evidence="2 3">NM06_A21</strain>
    </source>
</reference>
<keyword evidence="1" id="KW-0812">Transmembrane</keyword>
<comment type="caution">
    <text evidence="2">The sequence shown here is derived from an EMBL/GenBank/DDBJ whole genome shotgun (WGS) entry which is preliminary data.</text>
</comment>
<dbReference type="Proteomes" id="UP000306630">
    <property type="component" value="Unassembled WGS sequence"/>
</dbReference>
<dbReference type="RefSeq" id="WP_135993978.1">
    <property type="nucleotide sequence ID" value="NZ_CBFGDC010000027.1"/>
</dbReference>
<dbReference type="EMBL" id="SRYD01000088">
    <property type="protein sequence ID" value="TGY68707.1"/>
    <property type="molecule type" value="Genomic_DNA"/>
</dbReference>
<keyword evidence="1" id="KW-1133">Transmembrane helix</keyword>
<evidence type="ECO:0000313" key="2">
    <source>
        <dbReference type="EMBL" id="TGY68707.1"/>
    </source>
</evidence>
<accession>A0A4S2FIK1</accession>
<feature type="transmembrane region" description="Helical" evidence="1">
    <location>
        <begin position="55"/>
        <end position="75"/>
    </location>
</feature>
<proteinExistence type="predicted"/>
<keyword evidence="1" id="KW-0472">Membrane</keyword>
<gene>
    <name evidence="2" type="ORF">E5333_14675</name>
</gene>
<dbReference type="AlphaFoldDB" id="A0A4S2FIK1"/>
<evidence type="ECO:0000313" key="3">
    <source>
        <dbReference type="Proteomes" id="UP000306630"/>
    </source>
</evidence>